<organism evidence="9 10">
    <name type="scientific">Pisum sativum</name>
    <name type="common">Garden pea</name>
    <name type="synonym">Lathyrus oleraceus</name>
    <dbReference type="NCBI Taxonomy" id="3888"/>
    <lineage>
        <taxon>Eukaryota</taxon>
        <taxon>Viridiplantae</taxon>
        <taxon>Streptophyta</taxon>
        <taxon>Embryophyta</taxon>
        <taxon>Tracheophyta</taxon>
        <taxon>Spermatophyta</taxon>
        <taxon>Magnoliopsida</taxon>
        <taxon>eudicotyledons</taxon>
        <taxon>Gunneridae</taxon>
        <taxon>Pentapetalae</taxon>
        <taxon>rosids</taxon>
        <taxon>fabids</taxon>
        <taxon>Fabales</taxon>
        <taxon>Fabaceae</taxon>
        <taxon>Papilionoideae</taxon>
        <taxon>50 kb inversion clade</taxon>
        <taxon>NPAAA clade</taxon>
        <taxon>Hologalegina</taxon>
        <taxon>IRL clade</taxon>
        <taxon>Fabeae</taxon>
        <taxon>Lathyrus</taxon>
    </lineage>
</organism>
<dbReference type="Gramene" id="Psat7g061040.1">
    <property type="protein sequence ID" value="Psat7g061040.1.cds"/>
    <property type="gene ID" value="Psat7g061040"/>
</dbReference>
<dbReference type="Pfam" id="PF01370">
    <property type="entry name" value="Epimerase"/>
    <property type="match status" value="1"/>
</dbReference>
<dbReference type="Gramene" id="Psat7g061040.8">
    <property type="protein sequence ID" value="Psat7g061040.8.cds"/>
    <property type="gene ID" value="Psat7g061040"/>
</dbReference>
<dbReference type="AlphaFoldDB" id="A0A9D4ZW88"/>
<feature type="transmembrane region" description="Helical" evidence="7">
    <location>
        <begin position="33"/>
        <end position="51"/>
    </location>
</feature>
<feature type="domain" description="NAD-dependent epimerase/dehydratase" evidence="8">
    <location>
        <begin position="73"/>
        <end position="334"/>
    </location>
</feature>
<protein>
    <submittedName>
        <fullName evidence="9">UDP-arabinose 4-epimerase 1</fullName>
    </submittedName>
</protein>
<evidence type="ECO:0000256" key="5">
    <source>
        <dbReference type="ARBA" id="ARBA00023277"/>
    </source>
</evidence>
<dbReference type="GO" id="GO:0003978">
    <property type="term" value="F:UDP-glucose 4-epimerase activity"/>
    <property type="evidence" value="ECO:0007669"/>
    <property type="project" value="InterPro"/>
</dbReference>
<dbReference type="PANTHER" id="PTHR43725">
    <property type="entry name" value="UDP-GLUCOSE 4-EPIMERASE"/>
    <property type="match status" value="1"/>
</dbReference>
<dbReference type="InterPro" id="IPR001509">
    <property type="entry name" value="Epimerase_deHydtase"/>
</dbReference>
<keyword evidence="10" id="KW-1185">Reference proteome</keyword>
<evidence type="ECO:0000259" key="8">
    <source>
        <dbReference type="Pfam" id="PF01370"/>
    </source>
</evidence>
<name>A0A9D4ZW88_PEA</name>
<dbReference type="Gramene" id="Psat7g061040.5">
    <property type="protein sequence ID" value="Psat7g061040.5.cds"/>
    <property type="gene ID" value="Psat7g061040"/>
</dbReference>
<keyword evidence="4" id="KW-0413">Isomerase</keyword>
<dbReference type="CDD" id="cd05247">
    <property type="entry name" value="UDP_G4E_1_SDR_e"/>
    <property type="match status" value="1"/>
</dbReference>
<evidence type="ECO:0000256" key="6">
    <source>
        <dbReference type="SAM" id="MobiDB-lite"/>
    </source>
</evidence>
<evidence type="ECO:0000256" key="3">
    <source>
        <dbReference type="ARBA" id="ARBA00023027"/>
    </source>
</evidence>
<dbReference type="GO" id="GO:0006012">
    <property type="term" value="P:galactose metabolic process"/>
    <property type="evidence" value="ECO:0007669"/>
    <property type="project" value="InterPro"/>
</dbReference>
<keyword evidence="7" id="KW-1133">Transmembrane helix</keyword>
<gene>
    <name evidence="9" type="ORF">KIW84_071587</name>
</gene>
<dbReference type="Gramene" id="Psat7g061040.4">
    <property type="protein sequence ID" value="Psat7g061040.4.cds"/>
    <property type="gene ID" value="Psat7g061040"/>
</dbReference>
<proteinExistence type="inferred from homology"/>
<dbReference type="InterPro" id="IPR036291">
    <property type="entry name" value="NAD(P)-bd_dom_sf"/>
</dbReference>
<evidence type="ECO:0000256" key="4">
    <source>
        <dbReference type="ARBA" id="ARBA00023235"/>
    </source>
</evidence>
<accession>A0A9D4ZW88</accession>
<reference evidence="9 10" key="1">
    <citation type="journal article" date="2022" name="Nat. Genet.">
        <title>Improved pea reference genome and pan-genome highlight genomic features and evolutionary characteristics.</title>
        <authorList>
            <person name="Yang T."/>
            <person name="Liu R."/>
            <person name="Luo Y."/>
            <person name="Hu S."/>
            <person name="Wang D."/>
            <person name="Wang C."/>
            <person name="Pandey M.K."/>
            <person name="Ge S."/>
            <person name="Xu Q."/>
            <person name="Li N."/>
            <person name="Li G."/>
            <person name="Huang Y."/>
            <person name="Saxena R.K."/>
            <person name="Ji Y."/>
            <person name="Li M."/>
            <person name="Yan X."/>
            <person name="He Y."/>
            <person name="Liu Y."/>
            <person name="Wang X."/>
            <person name="Xiang C."/>
            <person name="Varshney R.K."/>
            <person name="Ding H."/>
            <person name="Gao S."/>
            <person name="Zong X."/>
        </authorList>
    </citation>
    <scope>NUCLEOTIDE SEQUENCE [LARGE SCALE GENOMIC DNA]</scope>
    <source>
        <strain evidence="9 10">cv. Zhongwan 6</strain>
    </source>
</reference>
<dbReference type="Gramene" id="Psat7g061040.2">
    <property type="protein sequence ID" value="Psat7g061040.2.cds"/>
    <property type="gene ID" value="Psat7g061040"/>
</dbReference>
<sequence>MLNFVRSRTQARTTRPTAMGSMDYADPKRKGNLVGKVFLAAALTTICIFMIKRSPSLYSPNPFAVHEPGITHVLVTGGAGFIGSHATLRLLKENYRVTIVDNLSRGNLGAVRVLQDLFPEPGRLQFIYADLGDPKSVNKIFLENKFDAVMHFAAVAYVGESTVDPLKYYHNITSNTLLVLESMAKHDVKTLIYSSTCATYGEPEKMPITEVTPQVPINPYGKAKKMAEDIILDFSKNSDMAIMILRYFNVIGSDPEGRLGEAPRPELREQGRISGACFDAARGIIPGLKVRGTDYKTPDGTCIRDYIDVTDLVDAHVKALEKAQPAKVGIYNVGTGKGSSVKEFVEACKKATGVNIKVEYLPRRPGDYAEVYSNPTKINRELKWSAHRTNLEESIQTAWRWQKSHHGGYGIPNVY</sequence>
<evidence type="ECO:0000313" key="9">
    <source>
        <dbReference type="EMBL" id="KAI5384635.1"/>
    </source>
</evidence>
<dbReference type="EMBL" id="JAMSHJ010000007">
    <property type="protein sequence ID" value="KAI5384635.1"/>
    <property type="molecule type" value="Genomic_DNA"/>
</dbReference>
<dbReference type="Gramene" id="Psat07G0158700-T1">
    <property type="protein sequence ID" value="KAI5384635.1"/>
    <property type="gene ID" value="KIW84_071587"/>
</dbReference>
<feature type="region of interest" description="Disordered" evidence="6">
    <location>
        <begin position="1"/>
        <end position="23"/>
    </location>
</feature>
<keyword evidence="7" id="KW-0472">Membrane</keyword>
<comment type="caution">
    <text evidence="9">The sequence shown here is derived from an EMBL/GenBank/DDBJ whole genome shotgun (WGS) entry which is preliminary data.</text>
</comment>
<dbReference type="InterPro" id="IPR005886">
    <property type="entry name" value="UDP_G4E"/>
</dbReference>
<dbReference type="OrthoDB" id="9402762at2759"/>
<dbReference type="SUPFAM" id="SSF51735">
    <property type="entry name" value="NAD(P)-binding Rossmann-fold domains"/>
    <property type="match status" value="1"/>
</dbReference>
<dbReference type="Gramene" id="Psat7g061040.10">
    <property type="protein sequence ID" value="Psat7g061040.10.cds"/>
    <property type="gene ID" value="Psat7g061040"/>
</dbReference>
<dbReference type="Proteomes" id="UP001058974">
    <property type="component" value="Chromosome 7"/>
</dbReference>
<keyword evidence="7" id="KW-0812">Transmembrane</keyword>
<evidence type="ECO:0000256" key="1">
    <source>
        <dbReference type="ARBA" id="ARBA00001911"/>
    </source>
</evidence>
<evidence type="ECO:0000256" key="7">
    <source>
        <dbReference type="SAM" id="Phobius"/>
    </source>
</evidence>
<feature type="compositionally biased region" description="Polar residues" evidence="6">
    <location>
        <begin position="1"/>
        <end position="16"/>
    </location>
</feature>
<comment type="similarity">
    <text evidence="2">Belongs to the NAD(P)-dependent epimerase/dehydratase family.</text>
</comment>
<evidence type="ECO:0000313" key="10">
    <source>
        <dbReference type="Proteomes" id="UP001058974"/>
    </source>
</evidence>
<dbReference type="NCBIfam" id="TIGR01179">
    <property type="entry name" value="galE"/>
    <property type="match status" value="1"/>
</dbReference>
<comment type="cofactor">
    <cofactor evidence="1">
        <name>NAD(+)</name>
        <dbReference type="ChEBI" id="CHEBI:57540"/>
    </cofactor>
</comment>
<evidence type="ECO:0000256" key="2">
    <source>
        <dbReference type="ARBA" id="ARBA00007637"/>
    </source>
</evidence>
<keyword evidence="3" id="KW-0520">NAD</keyword>
<dbReference type="PANTHER" id="PTHR43725:SF53">
    <property type="entry name" value="UDP-ARABINOSE 4-EPIMERASE 1"/>
    <property type="match status" value="1"/>
</dbReference>
<dbReference type="Gramene" id="Psat7g061040.3">
    <property type="protein sequence ID" value="Psat7g061040.3.cds"/>
    <property type="gene ID" value="Psat7g061040"/>
</dbReference>
<dbReference type="Gene3D" id="3.90.25.10">
    <property type="entry name" value="UDP-galactose 4-epimerase, domain 1"/>
    <property type="match status" value="1"/>
</dbReference>
<dbReference type="Gene3D" id="3.40.50.720">
    <property type="entry name" value="NAD(P)-binding Rossmann-like Domain"/>
    <property type="match status" value="1"/>
</dbReference>
<dbReference type="Gramene" id="Psat7g061040.6">
    <property type="protein sequence ID" value="Psat7g061040.6.cds"/>
    <property type="gene ID" value="Psat7g061040"/>
</dbReference>
<keyword evidence="5" id="KW-0119">Carbohydrate metabolism</keyword>